<accession>A0AC58ULP5</accession>
<gene>
    <name evidence="2" type="primary">LOC142181308</name>
</gene>
<reference evidence="1" key="1">
    <citation type="journal article" date="2014" name="Nat. Commun.">
        <title>The tobacco genome sequence and its comparison with those of tomato and potato.</title>
        <authorList>
            <person name="Sierro N."/>
            <person name="Battey J.N."/>
            <person name="Ouadi S."/>
            <person name="Bakaher N."/>
            <person name="Bovet L."/>
            <person name="Willig A."/>
            <person name="Goepfert S."/>
            <person name="Peitsch M.C."/>
            <person name="Ivanov N.V."/>
        </authorList>
    </citation>
    <scope>NUCLEOTIDE SEQUENCE [LARGE SCALE GENOMIC DNA]</scope>
</reference>
<name>A0AC58ULP5_TOBAC</name>
<reference evidence="2" key="2">
    <citation type="submission" date="2025-08" db="UniProtKB">
        <authorList>
            <consortium name="RefSeq"/>
        </authorList>
    </citation>
    <scope>IDENTIFICATION</scope>
    <source>
        <tissue evidence="2">Leaf</tissue>
    </source>
</reference>
<keyword evidence="1" id="KW-1185">Reference proteome</keyword>
<evidence type="ECO:0000313" key="2">
    <source>
        <dbReference type="RefSeq" id="XP_075110427.1"/>
    </source>
</evidence>
<proteinExistence type="predicted"/>
<dbReference type="Proteomes" id="UP000790787">
    <property type="component" value="Chromosome 5"/>
</dbReference>
<dbReference type="RefSeq" id="XP_075110427.1">
    <property type="nucleotide sequence ID" value="XM_075254326.1"/>
</dbReference>
<organism evidence="1 2">
    <name type="scientific">Nicotiana tabacum</name>
    <name type="common">Common tobacco</name>
    <dbReference type="NCBI Taxonomy" id="4097"/>
    <lineage>
        <taxon>Eukaryota</taxon>
        <taxon>Viridiplantae</taxon>
        <taxon>Streptophyta</taxon>
        <taxon>Embryophyta</taxon>
        <taxon>Tracheophyta</taxon>
        <taxon>Spermatophyta</taxon>
        <taxon>Magnoliopsida</taxon>
        <taxon>eudicotyledons</taxon>
        <taxon>Gunneridae</taxon>
        <taxon>Pentapetalae</taxon>
        <taxon>asterids</taxon>
        <taxon>lamiids</taxon>
        <taxon>Solanales</taxon>
        <taxon>Solanaceae</taxon>
        <taxon>Nicotianoideae</taxon>
        <taxon>Nicotianeae</taxon>
        <taxon>Nicotiana</taxon>
    </lineage>
</organism>
<protein>
    <submittedName>
        <fullName evidence="2">Uncharacterized protein LOC142181308</fullName>
    </submittedName>
</protein>
<sequence length="237" mass="27461">MDTQPYDFGNTSMEVVYQNMRQIILSEDDKQRIYNPWKYSLIIKLMGKRIVHHYLKRKTQELWKVDENYPLIDLGEDYYTVKLMKEESMIMILHNGPWFIKGYFLSVQKWVPNFVATKASQNYTSVWIRLPQLPTEFYDGIILTKIGNCIGKLLKVDACTSVTLRGGYARLCVELSLDQPIQTFIMIGHHKQRIHYEGEGFLCKACGRLGYSNQSCPHRTFPSGQTNGPATNEASLF</sequence>
<evidence type="ECO:0000313" key="1">
    <source>
        <dbReference type="Proteomes" id="UP000790787"/>
    </source>
</evidence>